<dbReference type="Proteomes" id="UP000224974">
    <property type="component" value="Unassembled WGS sequence"/>
</dbReference>
<evidence type="ECO:0000313" key="5">
    <source>
        <dbReference type="Proteomes" id="UP000224974"/>
    </source>
</evidence>
<dbReference type="RefSeq" id="WP_029096940.1">
    <property type="nucleotide sequence ID" value="NZ_CAADJA010000002.1"/>
</dbReference>
<reference evidence="3" key="2">
    <citation type="submission" date="2017-09" db="EMBL/GenBank/DDBJ databases">
        <title>FDA dAtabase for Regulatory Grade micrObial Sequences (FDA-ARGOS): Supporting development and validation of Infectious Disease Dx tests.</title>
        <authorList>
            <person name="Minogue T."/>
            <person name="Wolcott M."/>
            <person name="Wasieloski L."/>
            <person name="Aguilar W."/>
            <person name="Moore D."/>
            <person name="Tallon L.J."/>
            <person name="Sadzewicz L."/>
            <person name="Ott S."/>
            <person name="Zhao X."/>
            <person name="Nagaraj S."/>
            <person name="Vavikolanu K."/>
            <person name="Aluvathingal J."/>
            <person name="Nadendla S."/>
            <person name="Sichtig H."/>
        </authorList>
    </citation>
    <scope>NUCLEOTIDE SEQUENCE</scope>
    <source>
        <strain evidence="3">FDAARGOS_387</strain>
    </source>
</reference>
<dbReference type="InterPro" id="IPR005546">
    <property type="entry name" value="Autotransporte_beta"/>
</dbReference>
<evidence type="ECO:0000259" key="2">
    <source>
        <dbReference type="PROSITE" id="PS51208"/>
    </source>
</evidence>
<dbReference type="PROSITE" id="PS51208">
    <property type="entry name" value="AUTOTRANSPORTER"/>
    <property type="match status" value="1"/>
</dbReference>
<dbReference type="InterPro" id="IPR036709">
    <property type="entry name" value="Autotransporte_beta_dom_sf"/>
</dbReference>
<proteinExistence type="predicted"/>
<dbReference type="AlphaFoldDB" id="A0A2C6DDC0"/>
<feature type="chain" id="PRO_5033756723" evidence="1">
    <location>
        <begin position="29"/>
        <end position="944"/>
    </location>
</feature>
<gene>
    <name evidence="4" type="primary">prn_6</name>
    <name evidence="3" type="ORF">CRN84_07555</name>
    <name evidence="4" type="ORF">NCTC12282_02316</name>
</gene>
<dbReference type="InterPro" id="IPR006315">
    <property type="entry name" value="OM_autotransptr_brl_dom"/>
</dbReference>
<organism evidence="3 5">
    <name type="scientific">Budvicia aquatica</name>
    <dbReference type="NCBI Taxonomy" id="82979"/>
    <lineage>
        <taxon>Bacteria</taxon>
        <taxon>Pseudomonadati</taxon>
        <taxon>Pseudomonadota</taxon>
        <taxon>Gammaproteobacteria</taxon>
        <taxon>Enterobacterales</taxon>
        <taxon>Budviciaceae</taxon>
        <taxon>Budvicia</taxon>
    </lineage>
</organism>
<dbReference type="SUPFAM" id="SSF103515">
    <property type="entry name" value="Autotransporter"/>
    <property type="match status" value="1"/>
</dbReference>
<feature type="signal peptide" evidence="1">
    <location>
        <begin position="1"/>
        <end position="28"/>
    </location>
</feature>
<protein>
    <submittedName>
        <fullName evidence="3">Autotransporter outer membrane beta-barrel domain-containing protein</fullName>
    </submittedName>
    <submittedName>
        <fullName evidence="4">P.93</fullName>
    </submittedName>
</protein>
<dbReference type="SMART" id="SM00869">
    <property type="entry name" value="Autotransporter"/>
    <property type="match status" value="1"/>
</dbReference>
<dbReference type="Pfam" id="PF03797">
    <property type="entry name" value="Autotransporter"/>
    <property type="match status" value="1"/>
</dbReference>
<dbReference type="Gene3D" id="2.160.20.20">
    <property type="match status" value="1"/>
</dbReference>
<feature type="domain" description="Autotransporter" evidence="2">
    <location>
        <begin position="660"/>
        <end position="943"/>
    </location>
</feature>
<accession>A0A2C6DDC0</accession>
<name>A0A2C6DDC0_9GAMM</name>
<keyword evidence="5" id="KW-1185">Reference proteome</keyword>
<dbReference type="InterPro" id="IPR051551">
    <property type="entry name" value="Autotransporter_adhesion"/>
</dbReference>
<dbReference type="SUPFAM" id="SSF51126">
    <property type="entry name" value="Pectin lyase-like"/>
    <property type="match status" value="1"/>
</dbReference>
<dbReference type="EMBL" id="CAADJA010000002">
    <property type="protein sequence ID" value="VFS47381.1"/>
    <property type="molecule type" value="Genomic_DNA"/>
</dbReference>
<dbReference type="PANTHER" id="PTHR35037">
    <property type="entry name" value="C-TERMINAL REGION OF AIDA-LIKE PROTEIN"/>
    <property type="match status" value="1"/>
</dbReference>
<evidence type="ECO:0000313" key="3">
    <source>
        <dbReference type="EMBL" id="PHI29186.1"/>
    </source>
</evidence>
<evidence type="ECO:0000256" key="1">
    <source>
        <dbReference type="SAM" id="SignalP"/>
    </source>
</evidence>
<dbReference type="Pfam" id="PF18883">
    <property type="entry name" value="AC_1"/>
    <property type="match status" value="1"/>
</dbReference>
<evidence type="ECO:0000313" key="6">
    <source>
        <dbReference type="Proteomes" id="UP000373449"/>
    </source>
</evidence>
<keyword evidence="1" id="KW-0732">Signal</keyword>
<dbReference type="CDD" id="cd00253">
    <property type="entry name" value="PL_Passenger_AT"/>
    <property type="match status" value="1"/>
</dbReference>
<sequence>MKPFKLSKNKITALLFPLAMAGVNTAFAADINCAGTLYYCGTQTGDNVTVTSTVNASITPSLQGYGVYLNSGGYSLNDISVTTSGSASDAIFSNGNSGGYFLSTGTVTITTTGNSADGINLGVRGGPGSSSTDVSTNIAILSGEGGSIIAQGMGVRANNNLAEGSQSIIILGNNYTIKQTGTSVDNGTEGNGYAVYAGNRDQDISGFGFSDWLLKGYRNNNKGDSAVFIGDNAIISSAGKSTASYKGAAVYANKGGVIQLGNNTSITAAEGAYHLFASTEKQNAGKNNVGQVVEERPGTILLKGDTTANKEGSITETVFQSKGVGSMIKSGYMNYTYNNTDVIIDNNIQSSSGQFIVNGGMSAIEGGTIDLNFDDGSQFIGFSTKDSASTIDLVVQGANSRWQLTDDSQLSTLTLTRGAVLDATGDVLNSAKYDFTLKGNVINDGGMITLSDTNKQYNTRLTLDGDYSGNGGIIQMNTEWNAPGGLNGEDSLSDLFIITGSATGTTQVVPIGKAGTESFIDGNIQQVKNRLNTLNVIETGSTVDGAFTGTGRTTGAGEAQLVRDGNHYRWTLDVLIDPPTPPVVPTTPEGVPTIPVIEPTTPKVEPTIPKVGPTIWAPQVSGYVQMPQANLALNYATLGTLHERVGENQALAWDNCATCGGAVDAQTWIRIFTQHMEIDGQERLSRDSNMSIFQAGHDIDIRYNDENGSRRHTGVMASYGHDENDFYDRYRAENGLLASNKSTGKGKTDSGTVGVYSTYYTDKGGYVDVVGQASYLRNQYQARNGPDVGQNGWGTALSAEAGRPFVLQDGPWLIEPQAQLIYQYLHLDSIDDGIKVVKQGDNHGVRGRVGARLAYNRHHEANRTQTFYGIANVWHDGHSAKAIQMGRDVIQEKYNQTWGEVGLGLQIPASKDAYVYADTRYEHALGGDKHEGYRATLGFKYTWK</sequence>
<dbReference type="InterPro" id="IPR011050">
    <property type="entry name" value="Pectin_lyase_fold/virulence"/>
</dbReference>
<evidence type="ECO:0000313" key="4">
    <source>
        <dbReference type="EMBL" id="VFS47381.1"/>
    </source>
</evidence>
<dbReference type="OrthoDB" id="6053567at2"/>
<dbReference type="InterPro" id="IPR043990">
    <property type="entry name" value="AC_1"/>
</dbReference>
<dbReference type="STRING" id="1111728.GCA_000427805_04106"/>
<dbReference type="GO" id="GO:0019867">
    <property type="term" value="C:outer membrane"/>
    <property type="evidence" value="ECO:0007669"/>
    <property type="project" value="InterPro"/>
</dbReference>
<reference evidence="5" key="1">
    <citation type="submission" date="2017-09" db="EMBL/GenBank/DDBJ databases">
        <title>FDA dAtabase for Regulatory Grade micrObial Sequences (FDA-ARGOS): Supporting development and validation of Infectious Disease Dx tests.</title>
        <authorList>
            <person name="Minogue T."/>
            <person name="Wolcott M."/>
            <person name="Wasieloski L."/>
            <person name="Aguilar W."/>
            <person name="Moore D."/>
            <person name="Tallon L."/>
            <person name="Sadzewicz L."/>
            <person name="Ott S."/>
            <person name="Zhao X."/>
            <person name="Nagaraj S."/>
            <person name="Vavikolanu K."/>
            <person name="Aluvathingal J."/>
            <person name="Nadendla S."/>
            <person name="Sichtig H."/>
        </authorList>
    </citation>
    <scope>NUCLEOTIDE SEQUENCE [LARGE SCALE GENOMIC DNA]</scope>
    <source>
        <strain evidence="5">FDAARGOS_387</strain>
    </source>
</reference>
<dbReference type="PANTHER" id="PTHR35037:SF2">
    <property type="match status" value="1"/>
</dbReference>
<dbReference type="Gene3D" id="2.40.128.130">
    <property type="entry name" value="Autotransporter beta-domain"/>
    <property type="match status" value="1"/>
</dbReference>
<dbReference type="InterPro" id="IPR012332">
    <property type="entry name" value="Autotransporter_pectin_lyase_C"/>
</dbReference>
<dbReference type="EMBL" id="PDDX01000001">
    <property type="protein sequence ID" value="PHI29186.1"/>
    <property type="molecule type" value="Genomic_DNA"/>
</dbReference>
<reference evidence="4 6" key="3">
    <citation type="submission" date="2019-03" db="EMBL/GenBank/DDBJ databases">
        <authorList>
            <consortium name="Pathogen Informatics"/>
        </authorList>
    </citation>
    <scope>NUCLEOTIDE SEQUENCE [LARGE SCALE GENOMIC DNA]</scope>
    <source>
        <strain evidence="4 6">NCTC12282</strain>
    </source>
</reference>
<dbReference type="Proteomes" id="UP000373449">
    <property type="component" value="Unassembled WGS sequence"/>
</dbReference>
<dbReference type="NCBIfam" id="TIGR01414">
    <property type="entry name" value="autotrans_barl"/>
    <property type="match status" value="1"/>
</dbReference>